<sequence length="121" mass="13765">MLASLKERFGGNDTGDTLQMGGTFVINTDARVLYSHLQENMADLTDVNEVFKVCHDEFMTRMLTMVSNPPKNTAHYKPTRRKSVVDIPLSGSFLIYRLPEYTCDTASSPKPIPWDMRDEVF</sequence>
<gene>
    <name evidence="1" type="ORF">DSO57_1000290</name>
</gene>
<accession>A0ACC2SYE3</accession>
<evidence type="ECO:0000313" key="2">
    <source>
        <dbReference type="Proteomes" id="UP001165960"/>
    </source>
</evidence>
<keyword evidence="2" id="KW-1185">Reference proteome</keyword>
<proteinExistence type="predicted"/>
<evidence type="ECO:0000313" key="1">
    <source>
        <dbReference type="EMBL" id="KAJ9067381.1"/>
    </source>
</evidence>
<reference evidence="1" key="1">
    <citation type="submission" date="2022-04" db="EMBL/GenBank/DDBJ databases">
        <title>Genome of the entomopathogenic fungus Entomophthora muscae.</title>
        <authorList>
            <person name="Elya C."/>
            <person name="Lovett B.R."/>
            <person name="Lee E."/>
            <person name="Macias A.M."/>
            <person name="Hajek A.E."/>
            <person name="De Bivort B.L."/>
            <person name="Kasson M.T."/>
            <person name="De Fine Licht H.H."/>
            <person name="Stajich J.E."/>
        </authorList>
    </citation>
    <scope>NUCLEOTIDE SEQUENCE</scope>
    <source>
        <strain evidence="1">Berkeley</strain>
    </source>
</reference>
<dbReference type="Proteomes" id="UP001165960">
    <property type="component" value="Unassembled WGS sequence"/>
</dbReference>
<organism evidence="1 2">
    <name type="scientific">Entomophthora muscae</name>
    <dbReference type="NCBI Taxonomy" id="34485"/>
    <lineage>
        <taxon>Eukaryota</taxon>
        <taxon>Fungi</taxon>
        <taxon>Fungi incertae sedis</taxon>
        <taxon>Zoopagomycota</taxon>
        <taxon>Entomophthoromycotina</taxon>
        <taxon>Entomophthoromycetes</taxon>
        <taxon>Entomophthorales</taxon>
        <taxon>Entomophthoraceae</taxon>
        <taxon>Entomophthora</taxon>
    </lineage>
</organism>
<dbReference type="EMBL" id="QTSX02004261">
    <property type="protein sequence ID" value="KAJ9067381.1"/>
    <property type="molecule type" value="Genomic_DNA"/>
</dbReference>
<comment type="caution">
    <text evidence="1">The sequence shown here is derived from an EMBL/GenBank/DDBJ whole genome shotgun (WGS) entry which is preliminary data.</text>
</comment>
<name>A0ACC2SYE3_9FUNG</name>
<protein>
    <submittedName>
        <fullName evidence="1">Uncharacterized protein</fullName>
    </submittedName>
</protein>